<feature type="transmembrane region" description="Helical" evidence="1">
    <location>
        <begin position="38"/>
        <end position="57"/>
    </location>
</feature>
<feature type="transmembrane region" description="Helical" evidence="1">
    <location>
        <begin position="63"/>
        <end position="86"/>
    </location>
</feature>
<keyword evidence="3" id="KW-1185">Reference proteome</keyword>
<feature type="transmembrane region" description="Helical" evidence="1">
    <location>
        <begin position="98"/>
        <end position="115"/>
    </location>
</feature>
<sequence>MYLDEFLNRSLRDTMLWVFLVTTVLLVAAVLKTRDNVLASISLTFLGVVVAGAVWAFHPALSIAFILIALVYIVAALTLVIIAAASIAEDRRPTEARAIALASLAAIPLVLLPTYPIQKTPNVTLDIWLIPLLAVLLLYSFIIAARLTHD</sequence>
<protein>
    <submittedName>
        <fullName evidence="2">Uncharacterized protein</fullName>
    </submittedName>
</protein>
<evidence type="ECO:0000313" key="3">
    <source>
        <dbReference type="Proteomes" id="UP000002595"/>
    </source>
</evidence>
<dbReference type="eggNOG" id="arCOG08081">
    <property type="taxonomic scope" value="Archaea"/>
</dbReference>
<proteinExistence type="predicted"/>
<feature type="transmembrane region" description="Helical" evidence="1">
    <location>
        <begin position="14"/>
        <end position="31"/>
    </location>
</feature>
<accession>A1RRB5</accession>
<keyword evidence="1" id="KW-0812">Transmembrane</keyword>
<dbReference type="KEGG" id="pis:Pisl_0319"/>
<dbReference type="AlphaFoldDB" id="A1RRB5"/>
<evidence type="ECO:0000313" key="2">
    <source>
        <dbReference type="EMBL" id="ABL87497.1"/>
    </source>
</evidence>
<dbReference type="EMBL" id="CP000504">
    <property type="protein sequence ID" value="ABL87497.1"/>
    <property type="molecule type" value="Genomic_DNA"/>
</dbReference>
<dbReference type="HOGENOM" id="CLU_1881156_0_0_2"/>
<keyword evidence="1" id="KW-0472">Membrane</keyword>
<name>A1RRB5_PYRIL</name>
<dbReference type="STRING" id="384616.Pisl_0319"/>
<reference evidence="2" key="1">
    <citation type="submission" date="2006-12" db="EMBL/GenBank/DDBJ databases">
        <title>Complete sequence of Pyrobaculum islandicum DSM 4184.</title>
        <authorList>
            <person name="Copeland A."/>
            <person name="Lucas S."/>
            <person name="Lapidus A."/>
            <person name="Barry K."/>
            <person name="Detter J.C."/>
            <person name="Glavina del Rio T."/>
            <person name="Dalin E."/>
            <person name="Tice H."/>
            <person name="Pitluck S."/>
            <person name="Meincke L."/>
            <person name="Brettin T."/>
            <person name="Bruce D."/>
            <person name="Han C."/>
            <person name="Tapia R."/>
            <person name="Gilna P."/>
            <person name="Schmutz J."/>
            <person name="Larimer F."/>
            <person name="Land M."/>
            <person name="Hauser L."/>
            <person name="Kyrpides N."/>
            <person name="Mikhailova N."/>
            <person name="Cozen A.E."/>
            <person name="Fitz-Gibbon S.T."/>
            <person name="House C.H."/>
            <person name="Saltikov C."/>
            <person name="Lowe T."/>
            <person name="Richardson P."/>
        </authorList>
    </citation>
    <scope>NUCLEOTIDE SEQUENCE [LARGE SCALE GENOMIC DNA]</scope>
    <source>
        <strain evidence="2">DSM 4184</strain>
    </source>
</reference>
<gene>
    <name evidence="2" type="ordered locus">Pisl_0319</name>
</gene>
<keyword evidence="1" id="KW-1133">Transmembrane helix</keyword>
<feature type="transmembrane region" description="Helical" evidence="1">
    <location>
        <begin position="127"/>
        <end position="147"/>
    </location>
</feature>
<organism evidence="2 3">
    <name type="scientific">Pyrobaculum islandicum (strain DSM 4184 / JCM 9189 / GEO3)</name>
    <dbReference type="NCBI Taxonomy" id="384616"/>
    <lineage>
        <taxon>Archaea</taxon>
        <taxon>Thermoproteota</taxon>
        <taxon>Thermoprotei</taxon>
        <taxon>Thermoproteales</taxon>
        <taxon>Thermoproteaceae</taxon>
        <taxon>Pyrobaculum</taxon>
    </lineage>
</organism>
<dbReference type="Proteomes" id="UP000002595">
    <property type="component" value="Chromosome"/>
</dbReference>
<evidence type="ECO:0000256" key="1">
    <source>
        <dbReference type="SAM" id="Phobius"/>
    </source>
</evidence>